<dbReference type="EMBL" id="CP018049">
    <property type="protein sequence ID" value="AUZ45375.1"/>
    <property type="molecule type" value="Genomic_DNA"/>
</dbReference>
<organism evidence="3 4">
    <name type="scientific">Pseudomonas orientalis</name>
    <dbReference type="NCBI Taxonomy" id="76758"/>
    <lineage>
        <taxon>Bacteria</taxon>
        <taxon>Pseudomonadati</taxon>
        <taxon>Pseudomonadota</taxon>
        <taxon>Gammaproteobacteria</taxon>
        <taxon>Pseudomonadales</taxon>
        <taxon>Pseudomonadaceae</taxon>
        <taxon>Pseudomonas</taxon>
    </lineage>
</organism>
<evidence type="ECO:0000313" key="3">
    <source>
        <dbReference type="EMBL" id="AUZ45375.1"/>
    </source>
</evidence>
<dbReference type="Proteomes" id="UP000239888">
    <property type="component" value="Chromosome"/>
</dbReference>
<dbReference type="GO" id="GO:0008170">
    <property type="term" value="F:N-methyltransferase activity"/>
    <property type="evidence" value="ECO:0007669"/>
    <property type="project" value="InterPro"/>
</dbReference>
<evidence type="ECO:0000313" key="4">
    <source>
        <dbReference type="Proteomes" id="UP000239888"/>
    </source>
</evidence>
<evidence type="ECO:0000256" key="1">
    <source>
        <dbReference type="ARBA" id="ARBA00006594"/>
    </source>
</evidence>
<protein>
    <recommendedName>
        <fullName evidence="2">DNA methylase adenine-specific domain-containing protein</fullName>
    </recommendedName>
</protein>
<accession>A0A2L0RTB2</accession>
<dbReference type="InterPro" id="IPR029063">
    <property type="entry name" value="SAM-dependent_MTases_sf"/>
</dbReference>
<dbReference type="RefSeq" id="WP_104502098.1">
    <property type="nucleotide sequence ID" value="NZ_CP018049.1"/>
</dbReference>
<gene>
    <name evidence="3" type="ORF">BOP93_07110</name>
</gene>
<proteinExistence type="inferred from homology"/>
<dbReference type="GO" id="GO:0003677">
    <property type="term" value="F:DNA binding"/>
    <property type="evidence" value="ECO:0007669"/>
    <property type="project" value="InterPro"/>
</dbReference>
<comment type="similarity">
    <text evidence="1">Belongs to the N(4)/N(6)-methyltransferase family.</text>
</comment>
<feature type="domain" description="DNA methylase adenine-specific" evidence="2">
    <location>
        <begin position="105"/>
        <end position="233"/>
    </location>
</feature>
<dbReference type="AlphaFoldDB" id="A0A2L0RTB2"/>
<sequence length="282" mass="32113">MNEQVKELKKQIFKITAHRNDSNRSNETLAFRSFIAYSFAIQFSEFIKRYKHYGVTEAVLEESIFVRPSHFEIDEKLFNSFDLDALIQATNIYSQIVKDLPPFTDVLSMLLEEILLTHKRGSELGQFLTPTDIADSLTELFNEEQLLRTEPYSIGDICVGAGSLILPPLKMKAINTPEKIGLIKLVLNDIDPIMCTAVALQLITNTVQHNIDLNGLTITCANAITKYNKKDTMVFGFKTPSIVFERINEIKEHKKAATQYDHLSSMIRNVLTTERSIHQNNN</sequence>
<dbReference type="KEGG" id="poi:BOP93_07110"/>
<evidence type="ECO:0000259" key="2">
    <source>
        <dbReference type="Pfam" id="PF02384"/>
    </source>
</evidence>
<dbReference type="Gene3D" id="3.40.50.150">
    <property type="entry name" value="Vaccinia Virus protein VP39"/>
    <property type="match status" value="1"/>
</dbReference>
<reference evidence="3 4" key="1">
    <citation type="journal article" date="2018" name="Front. Microbiol.">
        <title>Pseudomonas orientalis F9: A Potent Antagonist against Phytopathogens with Phytotoxic Effect in the Apple Flower.</title>
        <authorList>
            <person name="Zengerer V."/>
            <person name="Schmid M."/>
            <person name="Bieri M."/>
            <person name="Muller D.C."/>
            <person name="Remus-Emsermann M.N.P."/>
            <person name="Ahrens C.H."/>
            <person name="Pelludat C."/>
        </authorList>
    </citation>
    <scope>NUCLEOTIDE SEQUENCE [LARGE SCALE GENOMIC DNA]</scope>
    <source>
        <strain evidence="3 4">F9</strain>
    </source>
</reference>
<dbReference type="Pfam" id="PF02384">
    <property type="entry name" value="N6_Mtase"/>
    <property type="match status" value="1"/>
</dbReference>
<dbReference type="SUPFAM" id="SSF53335">
    <property type="entry name" value="S-adenosyl-L-methionine-dependent methyltransferases"/>
    <property type="match status" value="1"/>
</dbReference>
<name>A0A2L0RTB2_9PSED</name>
<dbReference type="InterPro" id="IPR003356">
    <property type="entry name" value="DNA_methylase_A-5"/>
</dbReference>